<evidence type="ECO:0000313" key="2">
    <source>
        <dbReference type="Proteomes" id="UP001057402"/>
    </source>
</evidence>
<accession>A0ACB9NWQ7</accession>
<protein>
    <submittedName>
        <fullName evidence="1">Uncharacterized protein</fullName>
    </submittedName>
</protein>
<evidence type="ECO:0000313" key="1">
    <source>
        <dbReference type="EMBL" id="KAI4341082.1"/>
    </source>
</evidence>
<reference evidence="2" key="1">
    <citation type="journal article" date="2023" name="Front. Plant Sci.">
        <title>Chromosomal-level genome assembly of Melastoma candidum provides insights into trichome evolution.</title>
        <authorList>
            <person name="Zhong Y."/>
            <person name="Wu W."/>
            <person name="Sun C."/>
            <person name="Zou P."/>
            <person name="Liu Y."/>
            <person name="Dai S."/>
            <person name="Zhou R."/>
        </authorList>
    </citation>
    <scope>NUCLEOTIDE SEQUENCE [LARGE SCALE GENOMIC DNA]</scope>
</reference>
<dbReference type="Proteomes" id="UP001057402">
    <property type="component" value="Chromosome 7"/>
</dbReference>
<comment type="caution">
    <text evidence="1">The sequence shown here is derived from an EMBL/GenBank/DDBJ whole genome shotgun (WGS) entry which is preliminary data.</text>
</comment>
<name>A0ACB9NWQ7_9MYRT</name>
<gene>
    <name evidence="1" type="ORF">MLD38_025852</name>
</gene>
<sequence length="242" mass="26951">MSQHYHNAPPYPPSKYVMLEEQHGMPPPHYRRNVPRYHSRGRHSSCGCCLRCLCCLCCFFFLLIVAIAGLLFYFYTTYSPQVPSYSVDSFTTNAFDVGQDFSLYTEFLVTVKAVNPNEHISFIYGKGSSVEVLYANSSLCKGEVPYLEQGHKNTTLIKILLKGKSEFGSGLQEALMENRNTGRIPLTVKVKVPVIIVIGELPLNEIRVLVGCALVVDNISPHKKANVVSNVCTPDVEIPSSL</sequence>
<proteinExistence type="predicted"/>
<keyword evidence="2" id="KW-1185">Reference proteome</keyword>
<organism evidence="1 2">
    <name type="scientific">Melastoma candidum</name>
    <dbReference type="NCBI Taxonomy" id="119954"/>
    <lineage>
        <taxon>Eukaryota</taxon>
        <taxon>Viridiplantae</taxon>
        <taxon>Streptophyta</taxon>
        <taxon>Embryophyta</taxon>
        <taxon>Tracheophyta</taxon>
        <taxon>Spermatophyta</taxon>
        <taxon>Magnoliopsida</taxon>
        <taxon>eudicotyledons</taxon>
        <taxon>Gunneridae</taxon>
        <taxon>Pentapetalae</taxon>
        <taxon>rosids</taxon>
        <taxon>malvids</taxon>
        <taxon>Myrtales</taxon>
        <taxon>Melastomataceae</taxon>
        <taxon>Melastomatoideae</taxon>
        <taxon>Melastomateae</taxon>
        <taxon>Melastoma</taxon>
    </lineage>
</organism>
<dbReference type="EMBL" id="CM042886">
    <property type="protein sequence ID" value="KAI4341082.1"/>
    <property type="molecule type" value="Genomic_DNA"/>
</dbReference>